<feature type="transmembrane region" description="Helical" evidence="12">
    <location>
        <begin position="142"/>
        <end position="159"/>
    </location>
</feature>
<sequence length="341" mass="39085">MKKYFLPITKIALVLVYLVIVAGALVRMTGSGMGCPDWPKCFGYYIPPTDEKELLFTPNRVYKKGMVIIKEETLLVAKTDFTTTATFSKEDWEQYTKHDYAIFNPSHTWVEYINRLFGALAGIACFASFIVSFWFWKTNKKLVLYTFIICFLMGFQAWLGKTVVDSVLNPVKITTHMLAAFLIVGLQLYLIFYFQKSQTKGYNYHSKFKSAIIVTLVLTLVQVVLGTAVREHVDTISETGLPKETWLQSPTLSFYIHRSFSILVTLAIAYLVYLNSKLKLGYTKIKFVVALVVFEILSGIAMYYFYFPFGSQTLHIVLSSLLFGFLFYLVLESFQSRKQLS</sequence>
<feature type="transmembrane region" description="Helical" evidence="12">
    <location>
        <begin position="171"/>
        <end position="191"/>
    </location>
</feature>
<evidence type="ECO:0000256" key="6">
    <source>
        <dbReference type="ARBA" id="ARBA00023002"/>
    </source>
</evidence>
<evidence type="ECO:0000256" key="12">
    <source>
        <dbReference type="SAM" id="Phobius"/>
    </source>
</evidence>
<evidence type="ECO:0000256" key="8">
    <source>
        <dbReference type="ARBA" id="ARBA00023133"/>
    </source>
</evidence>
<reference evidence="14" key="1">
    <citation type="submission" date="2019-05" db="EMBL/GenBank/DDBJ databases">
        <title>Flavobacterium profundi sp. nov., isolated from a deep-sea seamount.</title>
        <authorList>
            <person name="Zhang D.-C."/>
        </authorList>
    </citation>
    <scope>NUCLEOTIDE SEQUENCE [LARGE SCALE GENOMIC DNA]</scope>
    <source>
        <strain evidence="14">TP390</strain>
    </source>
</reference>
<dbReference type="GO" id="GO:0016020">
    <property type="term" value="C:membrane"/>
    <property type="evidence" value="ECO:0007669"/>
    <property type="project" value="UniProtKB-SubCell"/>
</dbReference>
<evidence type="ECO:0000256" key="3">
    <source>
        <dbReference type="ARBA" id="ARBA00022692"/>
    </source>
</evidence>
<keyword evidence="8" id="KW-0350">Heme biosynthesis</keyword>
<proteinExistence type="predicted"/>
<dbReference type="OrthoDB" id="1447144at2"/>
<dbReference type="PANTHER" id="PTHR35457">
    <property type="entry name" value="HEME A SYNTHASE"/>
    <property type="match status" value="1"/>
</dbReference>
<dbReference type="GO" id="GO:0006784">
    <property type="term" value="P:heme A biosynthetic process"/>
    <property type="evidence" value="ECO:0007669"/>
    <property type="project" value="InterPro"/>
</dbReference>
<keyword evidence="9 12" id="KW-0472">Membrane</keyword>
<keyword evidence="6" id="KW-0560">Oxidoreductase</keyword>
<keyword evidence="14" id="KW-1185">Reference proteome</keyword>
<dbReference type="AlphaFoldDB" id="A0A6I4IX47"/>
<name>A0A6I4IX47_9FLAO</name>
<feature type="transmembrane region" description="Helical" evidence="12">
    <location>
        <begin position="313"/>
        <end position="331"/>
    </location>
</feature>
<feature type="transmembrane region" description="Helical" evidence="12">
    <location>
        <begin position="12"/>
        <end position="30"/>
    </location>
</feature>
<dbReference type="GO" id="GO:0046872">
    <property type="term" value="F:metal ion binding"/>
    <property type="evidence" value="ECO:0007669"/>
    <property type="project" value="UniProtKB-KW"/>
</dbReference>
<evidence type="ECO:0000256" key="1">
    <source>
        <dbReference type="ARBA" id="ARBA00004141"/>
    </source>
</evidence>
<accession>A0A6I4IX47</accession>
<evidence type="ECO:0000256" key="4">
    <source>
        <dbReference type="ARBA" id="ARBA00022723"/>
    </source>
</evidence>
<dbReference type="RefSeq" id="WP_140999376.1">
    <property type="nucleotide sequence ID" value="NZ_VDCZ01000018.1"/>
</dbReference>
<comment type="pathway">
    <text evidence="11">Porphyrin-containing compound metabolism.</text>
</comment>
<dbReference type="PANTHER" id="PTHR35457:SF1">
    <property type="entry name" value="HEME A SYNTHASE"/>
    <property type="match status" value="1"/>
</dbReference>
<feature type="transmembrane region" description="Helical" evidence="12">
    <location>
        <begin position="116"/>
        <end position="135"/>
    </location>
</feature>
<feature type="transmembrane region" description="Helical" evidence="12">
    <location>
        <begin position="255"/>
        <end position="275"/>
    </location>
</feature>
<keyword evidence="7" id="KW-0408">Iron</keyword>
<dbReference type="EMBL" id="WQLW01000018">
    <property type="protein sequence ID" value="MVO10958.1"/>
    <property type="molecule type" value="Genomic_DNA"/>
</dbReference>
<keyword evidence="2" id="KW-1003">Cell membrane</keyword>
<evidence type="ECO:0000313" key="14">
    <source>
        <dbReference type="Proteomes" id="UP000431264"/>
    </source>
</evidence>
<evidence type="ECO:0000256" key="11">
    <source>
        <dbReference type="ARBA" id="ARBA00023444"/>
    </source>
</evidence>
<dbReference type="Proteomes" id="UP000431264">
    <property type="component" value="Unassembled WGS sequence"/>
</dbReference>
<evidence type="ECO:0000256" key="10">
    <source>
        <dbReference type="ARBA" id="ARBA00023157"/>
    </source>
</evidence>
<evidence type="ECO:0000313" key="13">
    <source>
        <dbReference type="EMBL" id="MVO10958.1"/>
    </source>
</evidence>
<evidence type="ECO:0000256" key="9">
    <source>
        <dbReference type="ARBA" id="ARBA00023136"/>
    </source>
</evidence>
<comment type="caution">
    <text evidence="13">The sequence shown here is derived from an EMBL/GenBank/DDBJ whole genome shotgun (WGS) entry which is preliminary data.</text>
</comment>
<evidence type="ECO:0000256" key="7">
    <source>
        <dbReference type="ARBA" id="ARBA00023004"/>
    </source>
</evidence>
<gene>
    <name evidence="13" type="ORF">GOQ30_17435</name>
</gene>
<keyword evidence="5 12" id="KW-1133">Transmembrane helix</keyword>
<dbReference type="InterPro" id="IPR050450">
    <property type="entry name" value="COX15/CtaA_HemeA_synthase"/>
</dbReference>
<comment type="subcellular location">
    <subcellularLocation>
        <location evidence="1">Membrane</location>
        <topology evidence="1">Multi-pass membrane protein</topology>
    </subcellularLocation>
</comment>
<feature type="transmembrane region" description="Helical" evidence="12">
    <location>
        <begin position="211"/>
        <end position="229"/>
    </location>
</feature>
<dbReference type="InterPro" id="IPR003780">
    <property type="entry name" value="COX15/CtaA_fam"/>
</dbReference>
<keyword evidence="3 12" id="KW-0812">Transmembrane</keyword>
<feature type="transmembrane region" description="Helical" evidence="12">
    <location>
        <begin position="287"/>
        <end position="307"/>
    </location>
</feature>
<organism evidence="13 14">
    <name type="scientific">Flavobacterium profundi</name>
    <dbReference type="NCBI Taxonomy" id="1774945"/>
    <lineage>
        <taxon>Bacteria</taxon>
        <taxon>Pseudomonadati</taxon>
        <taxon>Bacteroidota</taxon>
        <taxon>Flavobacteriia</taxon>
        <taxon>Flavobacteriales</taxon>
        <taxon>Flavobacteriaceae</taxon>
        <taxon>Flavobacterium</taxon>
    </lineage>
</organism>
<evidence type="ECO:0000256" key="5">
    <source>
        <dbReference type="ARBA" id="ARBA00022989"/>
    </source>
</evidence>
<protein>
    <submittedName>
        <fullName evidence="13">Heme A synthase</fullName>
    </submittedName>
</protein>
<dbReference type="Pfam" id="PF02628">
    <property type="entry name" value="COX15-CtaA"/>
    <property type="match status" value="1"/>
</dbReference>
<keyword evidence="10" id="KW-1015">Disulfide bond</keyword>
<evidence type="ECO:0000256" key="2">
    <source>
        <dbReference type="ARBA" id="ARBA00022475"/>
    </source>
</evidence>
<dbReference type="GO" id="GO:0016491">
    <property type="term" value="F:oxidoreductase activity"/>
    <property type="evidence" value="ECO:0007669"/>
    <property type="project" value="UniProtKB-KW"/>
</dbReference>
<keyword evidence="4" id="KW-0479">Metal-binding</keyword>